<dbReference type="Gene3D" id="3.40.30.10">
    <property type="entry name" value="Glutaredoxin"/>
    <property type="match status" value="1"/>
</dbReference>
<dbReference type="SUPFAM" id="SSF52833">
    <property type="entry name" value="Thioredoxin-like"/>
    <property type="match status" value="1"/>
</dbReference>
<reference evidence="1 2" key="1">
    <citation type="submission" date="2016-11" db="EMBL/GenBank/DDBJ databases">
        <authorList>
            <person name="Jaros S."/>
            <person name="Januszkiewicz K."/>
            <person name="Wedrychowicz H."/>
        </authorList>
    </citation>
    <scope>NUCLEOTIDE SEQUENCE [LARGE SCALE GENOMIC DNA]</scope>
    <source>
        <strain evidence="1 2">DSM 17477</strain>
    </source>
</reference>
<evidence type="ECO:0000313" key="1">
    <source>
        <dbReference type="EMBL" id="SHJ94770.1"/>
    </source>
</evidence>
<organism evidence="1 2">
    <name type="scientific">Dethiosulfatibacter aminovorans DSM 17477</name>
    <dbReference type="NCBI Taxonomy" id="1121476"/>
    <lineage>
        <taxon>Bacteria</taxon>
        <taxon>Bacillati</taxon>
        <taxon>Bacillota</taxon>
        <taxon>Tissierellia</taxon>
        <taxon>Dethiosulfatibacter</taxon>
    </lineage>
</organism>
<dbReference type="Proteomes" id="UP000184052">
    <property type="component" value="Unassembled WGS sequence"/>
</dbReference>
<proteinExistence type="predicted"/>
<name>A0A1M6NGD1_9FIRM</name>
<protein>
    <submittedName>
        <fullName evidence="1">Thioredoxin-like [2Fe-2S] ferredoxin</fullName>
    </submittedName>
</protein>
<evidence type="ECO:0000313" key="2">
    <source>
        <dbReference type="Proteomes" id="UP000184052"/>
    </source>
</evidence>
<sequence length="39" mass="3962">GCCSLAPVIMINGEAYGNLTPASAVKVIKDIRAKEEGAA</sequence>
<keyword evidence="2" id="KW-1185">Reference proteome</keyword>
<dbReference type="EMBL" id="FQZL01000081">
    <property type="protein sequence ID" value="SHJ94770.1"/>
    <property type="molecule type" value="Genomic_DNA"/>
</dbReference>
<dbReference type="Pfam" id="PF01257">
    <property type="entry name" value="2Fe-2S_thioredx"/>
    <property type="match status" value="1"/>
</dbReference>
<dbReference type="RefSeq" id="WP_175548605.1">
    <property type="nucleotide sequence ID" value="NZ_FQZL01000081.1"/>
</dbReference>
<feature type="non-terminal residue" evidence="1">
    <location>
        <position position="1"/>
    </location>
</feature>
<accession>A0A1M6NGD1</accession>
<dbReference type="AlphaFoldDB" id="A0A1M6NGD1"/>
<dbReference type="InterPro" id="IPR036249">
    <property type="entry name" value="Thioredoxin-like_sf"/>
</dbReference>
<gene>
    <name evidence="1" type="ORF">SAMN02745751_03743</name>
</gene>